<dbReference type="InterPro" id="IPR001117">
    <property type="entry name" value="Cu-oxidase_2nd"/>
</dbReference>
<evidence type="ECO:0000256" key="8">
    <source>
        <dbReference type="ARBA" id="ARBA00022737"/>
    </source>
</evidence>
<dbReference type="GO" id="GO:0048046">
    <property type="term" value="C:apoplast"/>
    <property type="evidence" value="ECO:0007669"/>
    <property type="project" value="UniProtKB-SubCell"/>
</dbReference>
<gene>
    <name evidence="17" type="ORF">L1049_007583</name>
</gene>
<evidence type="ECO:0000256" key="12">
    <source>
        <dbReference type="ARBA" id="ARBA00023185"/>
    </source>
</evidence>
<organism evidence="17 18">
    <name type="scientific">Liquidambar formosana</name>
    <name type="common">Formosan gum</name>
    <dbReference type="NCBI Taxonomy" id="63359"/>
    <lineage>
        <taxon>Eukaryota</taxon>
        <taxon>Viridiplantae</taxon>
        <taxon>Streptophyta</taxon>
        <taxon>Embryophyta</taxon>
        <taxon>Tracheophyta</taxon>
        <taxon>Spermatophyta</taxon>
        <taxon>Magnoliopsida</taxon>
        <taxon>eudicotyledons</taxon>
        <taxon>Gunneridae</taxon>
        <taxon>Pentapetalae</taxon>
        <taxon>Saxifragales</taxon>
        <taxon>Altingiaceae</taxon>
        <taxon>Liquidambar</taxon>
    </lineage>
</organism>
<dbReference type="GO" id="GO:0046274">
    <property type="term" value="P:lignin catabolic process"/>
    <property type="evidence" value="ECO:0007669"/>
    <property type="project" value="UniProtKB-KW"/>
</dbReference>
<dbReference type="Pfam" id="PF00394">
    <property type="entry name" value="Cu-oxidase"/>
    <property type="match status" value="2"/>
</dbReference>
<evidence type="ECO:0000256" key="10">
    <source>
        <dbReference type="ARBA" id="ARBA00023008"/>
    </source>
</evidence>
<keyword evidence="7 13" id="KW-0479">Metal-binding</keyword>
<evidence type="ECO:0000256" key="11">
    <source>
        <dbReference type="ARBA" id="ARBA00023180"/>
    </source>
</evidence>
<feature type="domain" description="Plastocyanin-like" evidence="15">
    <location>
        <begin position="339"/>
        <end position="452"/>
    </location>
</feature>
<evidence type="ECO:0000256" key="3">
    <source>
        <dbReference type="ARBA" id="ARBA00010609"/>
    </source>
</evidence>
<dbReference type="Proteomes" id="UP001415857">
    <property type="component" value="Unassembled WGS sequence"/>
</dbReference>
<dbReference type="InterPro" id="IPR017761">
    <property type="entry name" value="Laccase"/>
</dbReference>
<dbReference type="CDD" id="cd13849">
    <property type="entry name" value="CuRO_1_LCC_plant"/>
    <property type="match status" value="1"/>
</dbReference>
<evidence type="ECO:0000256" key="6">
    <source>
        <dbReference type="ARBA" id="ARBA00022525"/>
    </source>
</evidence>
<comment type="subcellular location">
    <subcellularLocation>
        <location evidence="2 13">Secreted</location>
        <location evidence="2 13">Extracellular space</location>
        <location evidence="2 13">Apoplast</location>
    </subcellularLocation>
</comment>
<evidence type="ECO:0000256" key="1">
    <source>
        <dbReference type="ARBA" id="ARBA00000349"/>
    </source>
</evidence>
<feature type="domain" description="Plastocyanin-like" evidence="16">
    <location>
        <begin position="507"/>
        <end position="621"/>
    </location>
</feature>
<dbReference type="SUPFAM" id="SSF49503">
    <property type="entry name" value="Cupredoxins"/>
    <property type="match status" value="6"/>
</dbReference>
<dbReference type="EC" id="1.10.3.2" evidence="4 13"/>
<evidence type="ECO:0000259" key="15">
    <source>
        <dbReference type="Pfam" id="PF07731"/>
    </source>
</evidence>
<keyword evidence="9 13" id="KW-0560">Oxidoreductase</keyword>
<dbReference type="GO" id="GO:0005507">
    <property type="term" value="F:copper ion binding"/>
    <property type="evidence" value="ECO:0007669"/>
    <property type="project" value="InterPro"/>
</dbReference>
<evidence type="ECO:0000313" key="17">
    <source>
        <dbReference type="EMBL" id="KAK9289428.1"/>
    </source>
</evidence>
<feature type="domain" description="Plastocyanin-like" evidence="16">
    <location>
        <begin position="8"/>
        <end position="72"/>
    </location>
</feature>
<dbReference type="NCBIfam" id="TIGR03389">
    <property type="entry name" value="laccase"/>
    <property type="match status" value="2"/>
</dbReference>
<protein>
    <recommendedName>
        <fullName evidence="4 13">Laccase</fullName>
        <ecNumber evidence="4 13">1.10.3.2</ecNumber>
    </recommendedName>
    <alternativeName>
        <fullName evidence="13">Benzenediol:oxygen oxidoreductase</fullName>
    </alternativeName>
    <alternativeName>
        <fullName evidence="13">Diphenol oxidase</fullName>
    </alternativeName>
    <alternativeName>
        <fullName evidence="13">Urishiol oxidase</fullName>
    </alternativeName>
</protein>
<comment type="catalytic activity">
    <reaction evidence="1 13">
        <text>4 hydroquinone + O2 = 4 benzosemiquinone + 2 H2O</text>
        <dbReference type="Rhea" id="RHEA:11276"/>
        <dbReference type="ChEBI" id="CHEBI:15377"/>
        <dbReference type="ChEBI" id="CHEBI:15379"/>
        <dbReference type="ChEBI" id="CHEBI:17594"/>
        <dbReference type="ChEBI" id="CHEBI:17977"/>
        <dbReference type="EC" id="1.10.3.2"/>
    </reaction>
</comment>
<keyword evidence="8 13" id="KW-0677">Repeat</keyword>
<comment type="caution">
    <text evidence="17">The sequence shown here is derived from an EMBL/GenBank/DDBJ whole genome shotgun (WGS) entry which is preliminary data.</text>
</comment>
<evidence type="ECO:0000256" key="2">
    <source>
        <dbReference type="ARBA" id="ARBA00004271"/>
    </source>
</evidence>
<dbReference type="PANTHER" id="PTHR11709">
    <property type="entry name" value="MULTI-COPPER OXIDASE"/>
    <property type="match status" value="1"/>
</dbReference>
<keyword evidence="12 13" id="KW-0439">Lignin degradation</keyword>
<dbReference type="InterPro" id="IPR011707">
    <property type="entry name" value="Cu-oxidase-like_N"/>
</dbReference>
<evidence type="ECO:0000256" key="13">
    <source>
        <dbReference type="RuleBase" id="RU361119"/>
    </source>
</evidence>
<feature type="domain" description="Plastocyanin-like" evidence="15">
    <location>
        <begin position="889"/>
        <end position="1025"/>
    </location>
</feature>
<dbReference type="InterPro" id="IPR011706">
    <property type="entry name" value="Cu-oxidase_C"/>
</dbReference>
<dbReference type="CDD" id="cd13875">
    <property type="entry name" value="CuRO_2_LCC_plant"/>
    <property type="match status" value="2"/>
</dbReference>
<dbReference type="FunFam" id="2.60.40.420:FF:000049">
    <property type="entry name" value="Laccase"/>
    <property type="match status" value="2"/>
</dbReference>
<dbReference type="EMBL" id="JBBPBK010000002">
    <property type="protein sequence ID" value="KAK9289428.1"/>
    <property type="molecule type" value="Genomic_DNA"/>
</dbReference>
<sequence>MSNECLCRHGIFQILSGWADGPVYVTQCPILPGKSYTYRFTITKQEGTLWWHAHVQWLRATVYGALIIRPKAGRSYPFPKPHKEFPILLGEYWNANVIDVENQGLATGAAPNISDAFTINGRPGDLYACSHKHIHKIKVVHGKTYLLRIINAALNNELFFKIANHKMTVVAMDASYTDPYVTDVVVIAPGQTTDVLLTADQSPGSYYMAAHPYASAPSVPFDNTTTTGVVVYEGATTSASPKMPVLPAFNDTPTAHKFFSNVTGLVTAPHWIPVPRHVDEHMFVTVGVNLVPCGGNATCQGPNGQRLAASMNNASFQFPTKLSMLQAFFNGVSGIYTTDFPDRPPVVFDYTNTNLSTNASLIFTSKSTKVKKLKYNSTVEIVFQNTALLSVENHPIHLHGFNFHVLAQGFGNYHPVNDRKKFNLVNPQLRNTIGVPVGGWAVIRFQANNPGRADAELNSATTTTGSTQVLEVFWFKPATLIVIVSHSLSFICSLAFHSHLFHYKNNVQNLTVRRLCHEQVITAVNGSLPGPTLQVREGDTLVVHVFNKSPYNLTIHWHGIFQILSGWADGPEYVTQCPILPGNSYTYKFTITKQEGTLWWHAHVQWLRATVYGALIIHPRAGRSYPFPKPHKEFPILLGEYWNANVIDVENQALATGGPPNNSDAFTINGKPGDLYPCSQKNTHKIKVVQGKTYLLRIINAALNEELFFKIANHKMTVVAMDASYTEPYVTEVVVISPGQTTDVLLTADQSPASYYMAAHPYASAPGAPFDNTTTTGILVYEGTMSASPIMPDLPAFNDTPTAHKFFSNITGLVSGPHWVPVPRHVDEHMFVTIGLNLVPCGGGKNATCAGPLGQRLAASMNNASLQFPTKLSMLQAFFYDVSGIFTVDFPNKPPVVFDYTSTILSFNTSLVFTSKSTKVKKFKYNSTVEIVLQDTALVVVENHPIHIHGFNFHVLAQGFGNYDAVSDQKKFNLFNPQMRNTIGVPVGGWAVIRVHLNNPGVWLVHCHLDAHLPFGLATAFVVEDGPTLDSTLPPPPPDLPKC</sequence>
<dbReference type="AlphaFoldDB" id="A0AAP0S1M9"/>
<comment type="function">
    <text evidence="13">Lignin degradation and detoxification of lignin-derived products.</text>
</comment>
<keyword evidence="5 13" id="KW-0052">Apoplast</keyword>
<keyword evidence="18" id="KW-1185">Reference proteome</keyword>
<evidence type="ECO:0000259" key="16">
    <source>
        <dbReference type="Pfam" id="PF07732"/>
    </source>
</evidence>
<dbReference type="PROSITE" id="PS00080">
    <property type="entry name" value="MULTICOPPER_OXIDASE2"/>
    <property type="match status" value="1"/>
</dbReference>
<evidence type="ECO:0000313" key="18">
    <source>
        <dbReference type="Proteomes" id="UP001415857"/>
    </source>
</evidence>
<comment type="cofactor">
    <cofactor evidence="13">
        <name>Cu cation</name>
        <dbReference type="ChEBI" id="CHEBI:23378"/>
    </cofactor>
    <text evidence="13">Binds 4 Cu cations per monomer.</text>
</comment>
<accession>A0AAP0S1M9</accession>
<keyword evidence="10 13" id="KW-0186">Copper</keyword>
<dbReference type="InterPro" id="IPR008972">
    <property type="entry name" value="Cupredoxin"/>
</dbReference>
<evidence type="ECO:0000256" key="5">
    <source>
        <dbReference type="ARBA" id="ARBA00022523"/>
    </source>
</evidence>
<feature type="domain" description="Plastocyanin-like" evidence="14">
    <location>
        <begin position="633"/>
        <end position="783"/>
    </location>
</feature>
<evidence type="ECO:0000259" key="14">
    <source>
        <dbReference type="Pfam" id="PF00394"/>
    </source>
</evidence>
<comment type="similarity">
    <text evidence="3 13">Belongs to the multicopper oxidase family.</text>
</comment>
<dbReference type="Gene3D" id="2.60.40.420">
    <property type="entry name" value="Cupredoxins - blue copper proteins"/>
    <property type="match status" value="6"/>
</dbReference>
<proteinExistence type="inferred from homology"/>
<dbReference type="Pfam" id="PF07731">
    <property type="entry name" value="Cu-oxidase_2"/>
    <property type="match status" value="2"/>
</dbReference>
<keyword evidence="6 13" id="KW-0964">Secreted</keyword>
<evidence type="ECO:0000256" key="9">
    <source>
        <dbReference type="ARBA" id="ARBA00023002"/>
    </source>
</evidence>
<dbReference type="Pfam" id="PF07732">
    <property type="entry name" value="Cu-oxidase_3"/>
    <property type="match status" value="2"/>
</dbReference>
<evidence type="ECO:0000256" key="7">
    <source>
        <dbReference type="ARBA" id="ARBA00022723"/>
    </source>
</evidence>
<evidence type="ECO:0000256" key="4">
    <source>
        <dbReference type="ARBA" id="ARBA00012297"/>
    </source>
</evidence>
<dbReference type="InterPro" id="IPR034288">
    <property type="entry name" value="CuRO_1_LCC"/>
</dbReference>
<dbReference type="InterPro" id="IPR045087">
    <property type="entry name" value="Cu-oxidase_fam"/>
</dbReference>
<keyword evidence="11" id="KW-0325">Glycoprotein</keyword>
<feature type="domain" description="Plastocyanin-like" evidence="14">
    <location>
        <begin position="84"/>
        <end position="235"/>
    </location>
</feature>
<reference evidence="17 18" key="1">
    <citation type="journal article" date="2024" name="Plant J.">
        <title>Genome sequences and population genomics reveal climatic adaptation and genomic divergence between two closely related sweetgum species.</title>
        <authorList>
            <person name="Xu W.Q."/>
            <person name="Ren C.Q."/>
            <person name="Zhang X.Y."/>
            <person name="Comes H.P."/>
            <person name="Liu X.H."/>
            <person name="Li Y.G."/>
            <person name="Kettle C.J."/>
            <person name="Jalonen R."/>
            <person name="Gaisberger H."/>
            <person name="Ma Y.Z."/>
            <person name="Qiu Y.X."/>
        </authorList>
    </citation>
    <scope>NUCLEOTIDE SEQUENCE [LARGE SCALE GENOMIC DNA]</scope>
    <source>
        <strain evidence="17">Hangzhou</strain>
    </source>
</reference>
<dbReference type="InterPro" id="IPR034285">
    <property type="entry name" value="CuRO_2_LCC"/>
</dbReference>
<dbReference type="PANTHER" id="PTHR11709:SF9">
    <property type="entry name" value="LACCASE-7"/>
    <property type="match status" value="1"/>
</dbReference>
<name>A0AAP0S1M9_LIQFO</name>
<dbReference type="InterPro" id="IPR002355">
    <property type="entry name" value="Cu_oxidase_Cu_BS"/>
</dbReference>
<dbReference type="GO" id="GO:0052716">
    <property type="term" value="F:hydroquinone:oxygen oxidoreductase activity"/>
    <property type="evidence" value="ECO:0007669"/>
    <property type="project" value="UniProtKB-EC"/>
</dbReference>